<proteinExistence type="inferred from homology"/>
<dbReference type="NCBIfam" id="TIGR00737">
    <property type="entry name" value="nifR3_yhdG"/>
    <property type="match status" value="1"/>
</dbReference>
<feature type="binding site" evidence="12 15">
    <location>
        <position position="76"/>
    </location>
    <ligand>
        <name>FMN</name>
        <dbReference type="ChEBI" id="CHEBI:58210"/>
    </ligand>
</feature>
<keyword evidence="7 12" id="KW-0521">NADP</keyword>
<evidence type="ECO:0000256" key="4">
    <source>
        <dbReference type="ARBA" id="ARBA00022630"/>
    </source>
</evidence>
<protein>
    <recommendedName>
        <fullName evidence="12">tRNA-dihydrouridine synthase B</fullName>
        <ecNumber evidence="12">1.3.1.-</ecNumber>
    </recommendedName>
</protein>
<dbReference type="InterPro" id="IPR004652">
    <property type="entry name" value="DusB-like"/>
</dbReference>
<dbReference type="Pfam" id="PF01207">
    <property type="entry name" value="Dus"/>
    <property type="match status" value="1"/>
</dbReference>
<dbReference type="GO" id="GO:0000049">
    <property type="term" value="F:tRNA binding"/>
    <property type="evidence" value="ECO:0007669"/>
    <property type="project" value="UniProtKB-UniRule"/>
</dbReference>
<dbReference type="InterPro" id="IPR018517">
    <property type="entry name" value="tRNA_hU_synthase_CS"/>
</dbReference>
<evidence type="ECO:0000256" key="15">
    <source>
        <dbReference type="PIRSR" id="PIRSR006621-2"/>
    </source>
</evidence>
<evidence type="ECO:0000256" key="5">
    <source>
        <dbReference type="ARBA" id="ARBA00022643"/>
    </source>
</evidence>
<comment type="similarity">
    <text evidence="13">Belongs to the dus family.</text>
</comment>
<evidence type="ECO:0000259" key="16">
    <source>
        <dbReference type="Pfam" id="PF01207"/>
    </source>
</evidence>
<sequence>MIEVGVFQIGPYNIDARAVLAPMAGVTDLPFRRLCREHGAGLTPSEMVTADKRLWNSRKSRSRLNHDGEAEPRTVQIAGGDPQMLAEAAQLNVERGAQIIDINMGCPAKKVCNKAAGSALLRDEALVRDILQAVVDAVEVPVTLKIRTGWDPSNRNGVRIARIAEQSGIASLAVHGRTRACGYRGQAEYDTIADIRQAISIPLLANGDIDSPAKARSVLDHTGADAVMIGRPAQGRPWIFTQINHFLATGEQLPEPDDHQVEAIMQRHLTALHGFYGEVAGVRIARKHLGWYLAALPQQSEEQATLAKDFRRRFNLLEQPQPQLDAVGEFFTARRPATVAA</sequence>
<comment type="caution">
    <text evidence="17">The sequence shown here is derived from an EMBL/GenBank/DDBJ whole genome shotgun (WGS) entry which is preliminary data.</text>
</comment>
<comment type="cofactor">
    <cofactor evidence="1 12 13 15">
        <name>FMN</name>
        <dbReference type="ChEBI" id="CHEBI:58210"/>
    </cofactor>
</comment>
<dbReference type="OrthoDB" id="9764501at2"/>
<reference evidence="17 18" key="1">
    <citation type="submission" date="2018-07" db="EMBL/GenBank/DDBJ databases">
        <title>Motiliproteus coralliicola sp. nov., a bacterium isolated from Coral.</title>
        <authorList>
            <person name="Wang G."/>
        </authorList>
    </citation>
    <scope>NUCLEOTIDE SEQUENCE [LARGE SCALE GENOMIC DNA]</scope>
    <source>
        <strain evidence="17 18">C34</strain>
    </source>
</reference>
<comment type="catalytic activity">
    <reaction evidence="10 12">
        <text>a 5,6-dihydrouridine in tRNA + NADP(+) = a uridine in tRNA + NADPH + H(+)</text>
        <dbReference type="Rhea" id="RHEA:23624"/>
        <dbReference type="Rhea" id="RHEA-COMP:13339"/>
        <dbReference type="Rhea" id="RHEA-COMP:13887"/>
        <dbReference type="ChEBI" id="CHEBI:15378"/>
        <dbReference type="ChEBI" id="CHEBI:57783"/>
        <dbReference type="ChEBI" id="CHEBI:58349"/>
        <dbReference type="ChEBI" id="CHEBI:65315"/>
        <dbReference type="ChEBI" id="CHEBI:74443"/>
    </reaction>
</comment>
<name>A0A369WD29_9GAMM</name>
<evidence type="ECO:0000256" key="14">
    <source>
        <dbReference type="PIRSR" id="PIRSR006621-1"/>
    </source>
</evidence>
<keyword evidence="5 12" id="KW-0288">FMN</keyword>
<evidence type="ECO:0000256" key="12">
    <source>
        <dbReference type="HAMAP-Rule" id="MF_02042"/>
    </source>
</evidence>
<feature type="binding site" evidence="12">
    <location>
        <begin position="206"/>
        <end position="208"/>
    </location>
    <ligand>
        <name>FMN</name>
        <dbReference type="ChEBI" id="CHEBI:58210"/>
    </ligand>
</feature>
<dbReference type="EC" id="1.3.1.-" evidence="12"/>
<dbReference type="InterPro" id="IPR001269">
    <property type="entry name" value="DUS_fam"/>
</dbReference>
<dbReference type="SUPFAM" id="SSF51395">
    <property type="entry name" value="FMN-linked oxidoreductases"/>
    <property type="match status" value="1"/>
</dbReference>
<dbReference type="PIRSF" id="PIRSF006621">
    <property type="entry name" value="Dus"/>
    <property type="match status" value="1"/>
</dbReference>
<evidence type="ECO:0000256" key="13">
    <source>
        <dbReference type="PIRNR" id="PIRNR006621"/>
    </source>
</evidence>
<dbReference type="RefSeq" id="WP_114696283.1">
    <property type="nucleotide sequence ID" value="NZ_QQOH01000003.1"/>
</dbReference>
<comment type="catalytic activity">
    <reaction evidence="11 12">
        <text>a 5,6-dihydrouridine in tRNA + NAD(+) = a uridine in tRNA + NADH + H(+)</text>
        <dbReference type="Rhea" id="RHEA:54452"/>
        <dbReference type="Rhea" id="RHEA-COMP:13339"/>
        <dbReference type="Rhea" id="RHEA-COMP:13887"/>
        <dbReference type="ChEBI" id="CHEBI:15378"/>
        <dbReference type="ChEBI" id="CHEBI:57540"/>
        <dbReference type="ChEBI" id="CHEBI:57945"/>
        <dbReference type="ChEBI" id="CHEBI:65315"/>
        <dbReference type="ChEBI" id="CHEBI:74443"/>
    </reaction>
</comment>
<dbReference type="GO" id="GO:0010181">
    <property type="term" value="F:FMN binding"/>
    <property type="evidence" value="ECO:0007669"/>
    <property type="project" value="UniProtKB-UniRule"/>
</dbReference>
<evidence type="ECO:0000256" key="1">
    <source>
        <dbReference type="ARBA" id="ARBA00001917"/>
    </source>
</evidence>
<keyword evidence="3 12" id="KW-0820">tRNA-binding</keyword>
<dbReference type="Gene3D" id="1.10.1200.80">
    <property type="entry name" value="Putative flavin oxidoreducatase, domain 2"/>
    <property type="match status" value="1"/>
</dbReference>
<evidence type="ECO:0000313" key="18">
    <source>
        <dbReference type="Proteomes" id="UP000253769"/>
    </source>
</evidence>
<feature type="binding site" evidence="12 15">
    <location>
        <begin position="230"/>
        <end position="231"/>
    </location>
    <ligand>
        <name>FMN</name>
        <dbReference type="ChEBI" id="CHEBI:58210"/>
    </ligand>
</feature>
<dbReference type="PANTHER" id="PTHR45846">
    <property type="entry name" value="TRNA-DIHYDROURIDINE(47) SYNTHASE [NAD(P)(+)]-LIKE"/>
    <property type="match status" value="1"/>
</dbReference>
<dbReference type="InterPro" id="IPR035587">
    <property type="entry name" value="DUS-like_FMN-bd"/>
</dbReference>
<dbReference type="EMBL" id="QQOH01000003">
    <property type="protein sequence ID" value="RDE19940.1"/>
    <property type="molecule type" value="Genomic_DNA"/>
</dbReference>
<keyword evidence="6 12" id="KW-0819">tRNA processing</keyword>
<keyword evidence="15" id="KW-0547">Nucleotide-binding</keyword>
<evidence type="ECO:0000313" key="17">
    <source>
        <dbReference type="EMBL" id="RDE19940.1"/>
    </source>
</evidence>
<dbReference type="InterPro" id="IPR032887">
    <property type="entry name" value="DusB"/>
</dbReference>
<keyword evidence="4 12" id="KW-0285">Flavoprotein</keyword>
<evidence type="ECO:0000256" key="3">
    <source>
        <dbReference type="ARBA" id="ARBA00022555"/>
    </source>
</evidence>
<evidence type="ECO:0000256" key="6">
    <source>
        <dbReference type="ARBA" id="ARBA00022694"/>
    </source>
</evidence>
<feature type="active site" description="Proton donor" evidence="12 14">
    <location>
        <position position="106"/>
    </location>
</feature>
<keyword evidence="8 12" id="KW-0694">RNA-binding</keyword>
<dbReference type="HAMAP" id="MF_02042">
    <property type="entry name" value="DusB_subfam"/>
    <property type="match status" value="1"/>
</dbReference>
<evidence type="ECO:0000256" key="8">
    <source>
        <dbReference type="ARBA" id="ARBA00022884"/>
    </source>
</evidence>
<dbReference type="Proteomes" id="UP000253769">
    <property type="component" value="Unassembled WGS sequence"/>
</dbReference>
<evidence type="ECO:0000256" key="10">
    <source>
        <dbReference type="ARBA" id="ARBA00048205"/>
    </source>
</evidence>
<evidence type="ECO:0000256" key="2">
    <source>
        <dbReference type="ARBA" id="ARBA00002790"/>
    </source>
</evidence>
<dbReference type="Gene3D" id="3.20.20.70">
    <property type="entry name" value="Aldolase class I"/>
    <property type="match status" value="1"/>
</dbReference>
<dbReference type="PROSITE" id="PS01136">
    <property type="entry name" value="UPF0034"/>
    <property type="match status" value="1"/>
</dbReference>
<dbReference type="GO" id="GO:0017150">
    <property type="term" value="F:tRNA dihydrouridine synthase activity"/>
    <property type="evidence" value="ECO:0007669"/>
    <property type="project" value="UniProtKB-UniRule"/>
</dbReference>
<dbReference type="AlphaFoldDB" id="A0A369WD29"/>
<feature type="binding site" evidence="12 15">
    <location>
        <position position="145"/>
    </location>
    <ligand>
        <name>FMN</name>
        <dbReference type="ChEBI" id="CHEBI:58210"/>
    </ligand>
</feature>
<evidence type="ECO:0000256" key="11">
    <source>
        <dbReference type="ARBA" id="ARBA00048802"/>
    </source>
</evidence>
<gene>
    <name evidence="12" type="primary">dusB</name>
    <name evidence="17" type="ORF">DV711_13820</name>
</gene>
<dbReference type="PANTHER" id="PTHR45846:SF1">
    <property type="entry name" value="TRNA-DIHYDROURIDINE(47) SYNTHASE [NAD(P)(+)]-LIKE"/>
    <property type="match status" value="1"/>
</dbReference>
<keyword evidence="18" id="KW-1185">Reference proteome</keyword>
<dbReference type="GO" id="GO:0050660">
    <property type="term" value="F:flavin adenine dinucleotide binding"/>
    <property type="evidence" value="ECO:0007669"/>
    <property type="project" value="InterPro"/>
</dbReference>
<keyword evidence="9 12" id="KW-0560">Oxidoreductase</keyword>
<accession>A0A369WD29</accession>
<dbReference type="CDD" id="cd02801">
    <property type="entry name" value="DUS_like_FMN"/>
    <property type="match status" value="1"/>
</dbReference>
<dbReference type="InterPro" id="IPR024036">
    <property type="entry name" value="tRNA-dHydroUridine_Synthase_C"/>
</dbReference>
<feature type="domain" description="DUS-like FMN-binding" evidence="16">
    <location>
        <begin position="20"/>
        <end position="306"/>
    </location>
</feature>
<comment type="function">
    <text evidence="2 12 13">Catalyzes the synthesis of 5,6-dihydrouridine (D), a modified base found in the D-loop of most tRNAs, via the reduction of the C5-C6 double bond in target uridines.</text>
</comment>
<dbReference type="InterPro" id="IPR013785">
    <property type="entry name" value="Aldolase_TIM"/>
</dbReference>
<organism evidence="17 18">
    <name type="scientific">Motiliproteus coralliicola</name>
    <dbReference type="NCBI Taxonomy" id="2283196"/>
    <lineage>
        <taxon>Bacteria</taxon>
        <taxon>Pseudomonadati</taxon>
        <taxon>Pseudomonadota</taxon>
        <taxon>Gammaproteobacteria</taxon>
        <taxon>Oceanospirillales</taxon>
        <taxon>Oceanospirillaceae</taxon>
        <taxon>Motiliproteus</taxon>
    </lineage>
</organism>
<comment type="similarity">
    <text evidence="12">Belongs to the Dus family. DusB subfamily.</text>
</comment>
<feature type="binding site" evidence="12 15">
    <location>
        <begin position="22"/>
        <end position="24"/>
    </location>
    <ligand>
        <name>FMN</name>
        <dbReference type="ChEBI" id="CHEBI:58210"/>
    </ligand>
</feature>
<evidence type="ECO:0000256" key="9">
    <source>
        <dbReference type="ARBA" id="ARBA00023002"/>
    </source>
</evidence>
<feature type="binding site" evidence="15">
    <location>
        <position position="175"/>
    </location>
    <ligand>
        <name>FMN</name>
        <dbReference type="ChEBI" id="CHEBI:58210"/>
    </ligand>
</feature>
<evidence type="ECO:0000256" key="7">
    <source>
        <dbReference type="ARBA" id="ARBA00022857"/>
    </source>
</evidence>